<dbReference type="AlphaFoldDB" id="A0A518HMZ7"/>
<protein>
    <submittedName>
        <fullName evidence="1">Uncharacterized protein</fullName>
    </submittedName>
</protein>
<reference evidence="1 2" key="1">
    <citation type="submission" date="2019-03" db="EMBL/GenBank/DDBJ databases">
        <title>Deep-cultivation of Planctomycetes and their phenomic and genomic characterization uncovers novel biology.</title>
        <authorList>
            <person name="Wiegand S."/>
            <person name="Jogler M."/>
            <person name="Boedeker C."/>
            <person name="Pinto D."/>
            <person name="Vollmers J."/>
            <person name="Rivas-Marin E."/>
            <person name="Kohn T."/>
            <person name="Peeters S.H."/>
            <person name="Heuer A."/>
            <person name="Rast P."/>
            <person name="Oberbeckmann S."/>
            <person name="Bunk B."/>
            <person name="Jeske O."/>
            <person name="Meyerdierks A."/>
            <person name="Storesund J.E."/>
            <person name="Kallscheuer N."/>
            <person name="Luecker S."/>
            <person name="Lage O.M."/>
            <person name="Pohl T."/>
            <person name="Merkel B.J."/>
            <person name="Hornburger P."/>
            <person name="Mueller R.-W."/>
            <person name="Bruemmer F."/>
            <person name="Labrenz M."/>
            <person name="Spormann A.M."/>
            <person name="Op den Camp H."/>
            <person name="Overmann J."/>
            <person name="Amann R."/>
            <person name="Jetten M.S.M."/>
            <person name="Mascher T."/>
            <person name="Medema M.H."/>
            <person name="Devos D.P."/>
            <person name="Kaster A.-K."/>
            <person name="Ovreas L."/>
            <person name="Rohde M."/>
            <person name="Galperin M.Y."/>
            <person name="Jogler C."/>
        </authorList>
    </citation>
    <scope>NUCLEOTIDE SEQUENCE [LARGE SCALE GENOMIC DNA]</scope>
    <source>
        <strain evidence="1 2">Enr13</strain>
    </source>
</reference>
<dbReference type="Proteomes" id="UP000319004">
    <property type="component" value="Chromosome"/>
</dbReference>
<evidence type="ECO:0000313" key="2">
    <source>
        <dbReference type="Proteomes" id="UP000319004"/>
    </source>
</evidence>
<dbReference type="RefSeq" id="WP_145385880.1">
    <property type="nucleotide sequence ID" value="NZ_CP037423.1"/>
</dbReference>
<dbReference type="OrthoDB" id="180544at2"/>
<proteinExistence type="predicted"/>
<dbReference type="KEGG" id="snep:Enr13x_20580"/>
<sequence>MHQQLQQSIADLELLSGKDEPAFQYIVTITTRPDRTLAQNPCLHLTLDRITNANMLLGVRF</sequence>
<gene>
    <name evidence="1" type="ORF">Enr13x_20580</name>
</gene>
<evidence type="ECO:0000313" key="1">
    <source>
        <dbReference type="EMBL" id="QDV42213.1"/>
    </source>
</evidence>
<organism evidence="1 2">
    <name type="scientific">Stieleria neptunia</name>
    <dbReference type="NCBI Taxonomy" id="2527979"/>
    <lineage>
        <taxon>Bacteria</taxon>
        <taxon>Pseudomonadati</taxon>
        <taxon>Planctomycetota</taxon>
        <taxon>Planctomycetia</taxon>
        <taxon>Pirellulales</taxon>
        <taxon>Pirellulaceae</taxon>
        <taxon>Stieleria</taxon>
    </lineage>
</organism>
<dbReference type="EMBL" id="CP037423">
    <property type="protein sequence ID" value="QDV42213.1"/>
    <property type="molecule type" value="Genomic_DNA"/>
</dbReference>
<name>A0A518HMZ7_9BACT</name>
<accession>A0A518HMZ7</accession>
<keyword evidence="2" id="KW-1185">Reference proteome</keyword>